<keyword evidence="2" id="KW-1185">Reference proteome</keyword>
<sequence>MQYSAVLSSMLKSQMTLIHHFYVNIRVQQLKEMAITFAANEALLHSGTSQLGSAHACLSLETVVVLRNGAQRSQSHIAEVIRVYKRISRGAFRYHTPVTLEDWKTFAPAVVDNYMTRFLLGRHYMHCRDFGTLGEPELLAASLALSSIDHVMVLGQDDLNDVVMKAGMGWSSGLRSKRWRWASQGDLEKDYGFRNGSKALLEEWNHLDQKLLTWGSLILKLDALFHGGVAAVSGHLRRSAWQQASAGERLLEQSMNSDSPRGVLSLYLLKAVQ</sequence>
<accession>A0A250WQL5</accession>
<reference evidence="1 2" key="1">
    <citation type="submission" date="2017-08" db="EMBL/GenBank/DDBJ databases">
        <title>Acidophilic green algal genome provides insights into adaptation to an acidic environment.</title>
        <authorList>
            <person name="Hirooka S."/>
            <person name="Hirose Y."/>
            <person name="Kanesaki Y."/>
            <person name="Higuchi S."/>
            <person name="Fujiwara T."/>
            <person name="Onuma R."/>
            <person name="Era A."/>
            <person name="Ohbayashi R."/>
            <person name="Uzuka A."/>
            <person name="Nozaki H."/>
            <person name="Yoshikawa H."/>
            <person name="Miyagishima S.Y."/>
        </authorList>
    </citation>
    <scope>NUCLEOTIDE SEQUENCE [LARGE SCALE GENOMIC DNA]</scope>
    <source>
        <strain evidence="1 2">NIES-2499</strain>
    </source>
</reference>
<evidence type="ECO:0000313" key="2">
    <source>
        <dbReference type="Proteomes" id="UP000232323"/>
    </source>
</evidence>
<gene>
    <name evidence="1" type="ORF">CEUSTIGMA_g295.t1</name>
</gene>
<protein>
    <submittedName>
        <fullName evidence="1">Uncharacterized protein</fullName>
    </submittedName>
</protein>
<name>A0A250WQL5_9CHLO</name>
<proteinExistence type="predicted"/>
<dbReference type="EMBL" id="BEGY01000001">
    <property type="protein sequence ID" value="GAX72840.1"/>
    <property type="molecule type" value="Genomic_DNA"/>
</dbReference>
<dbReference type="Proteomes" id="UP000232323">
    <property type="component" value="Unassembled WGS sequence"/>
</dbReference>
<dbReference type="AlphaFoldDB" id="A0A250WQL5"/>
<comment type="caution">
    <text evidence="1">The sequence shown here is derived from an EMBL/GenBank/DDBJ whole genome shotgun (WGS) entry which is preliminary data.</text>
</comment>
<evidence type="ECO:0000313" key="1">
    <source>
        <dbReference type="EMBL" id="GAX72840.1"/>
    </source>
</evidence>
<dbReference type="OrthoDB" id="10019582at2759"/>
<organism evidence="1 2">
    <name type="scientific">Chlamydomonas eustigma</name>
    <dbReference type="NCBI Taxonomy" id="1157962"/>
    <lineage>
        <taxon>Eukaryota</taxon>
        <taxon>Viridiplantae</taxon>
        <taxon>Chlorophyta</taxon>
        <taxon>core chlorophytes</taxon>
        <taxon>Chlorophyceae</taxon>
        <taxon>CS clade</taxon>
        <taxon>Chlamydomonadales</taxon>
        <taxon>Chlamydomonadaceae</taxon>
        <taxon>Chlamydomonas</taxon>
    </lineage>
</organism>